<keyword evidence="4 6" id="KW-0949">S-adenosyl-L-methionine</keyword>
<dbReference type="HOGENOM" id="CLU_006958_13_0_9"/>
<keyword evidence="10" id="KW-1185">Reference proteome</keyword>
<dbReference type="PROSITE" id="PS51679">
    <property type="entry name" value="SAM_MT_C5"/>
    <property type="match status" value="1"/>
</dbReference>
<dbReference type="PROSITE" id="PS00094">
    <property type="entry name" value="C5_MTASE_1"/>
    <property type="match status" value="1"/>
</dbReference>
<accession>C7GBC1</accession>
<gene>
    <name evidence="7" type="primary">dcm</name>
    <name evidence="8" type="synonym">ydiP</name>
    <name evidence="8" type="ORF">RIL182_00486</name>
    <name evidence="7" type="ORF">ROSINTL182_07205</name>
</gene>
<name>C7GBC1_9FIRM</name>
<dbReference type="EMBL" id="ABYJ02000103">
    <property type="protein sequence ID" value="EEV00870.1"/>
    <property type="molecule type" value="Genomic_DNA"/>
</dbReference>
<keyword evidence="5" id="KW-0680">Restriction system</keyword>
<reference evidence="8 10" key="2">
    <citation type="submission" date="2018-09" db="EMBL/GenBank/DDBJ databases">
        <authorList>
            <person name="Petit M.-A."/>
            <person name="Lossouarn J."/>
        </authorList>
    </citation>
    <scope>NUCLEOTIDE SEQUENCE [LARGE SCALE GENOMIC DNA]</scope>
    <source>
        <strain evidence="8 10">L1-82</strain>
    </source>
</reference>
<keyword evidence="2 6" id="KW-0489">Methyltransferase</keyword>
<dbReference type="Pfam" id="PF00145">
    <property type="entry name" value="DNA_methylase"/>
    <property type="match status" value="2"/>
</dbReference>
<dbReference type="InterPro" id="IPR018117">
    <property type="entry name" value="C5_DNA_meth_AS"/>
</dbReference>
<dbReference type="SUPFAM" id="SSF53335">
    <property type="entry name" value="S-adenosyl-L-methionine-dependent methyltransferases"/>
    <property type="match status" value="1"/>
</dbReference>
<dbReference type="Gene3D" id="3.40.50.150">
    <property type="entry name" value="Vaccinia Virus protein VP39"/>
    <property type="match status" value="1"/>
</dbReference>
<feature type="active site" evidence="6">
    <location>
        <position position="73"/>
    </location>
</feature>
<dbReference type="AlphaFoldDB" id="C7GBC1"/>
<protein>
    <recommendedName>
        <fullName evidence="1">DNA (cytosine-5-)-methyltransferase</fullName>
        <ecNumber evidence="1">2.1.1.37</ecNumber>
    </recommendedName>
</protein>
<reference evidence="7 9" key="1">
    <citation type="submission" date="2009-08" db="EMBL/GenBank/DDBJ databases">
        <authorList>
            <person name="Weinstock G."/>
            <person name="Sodergren E."/>
            <person name="Clifton S."/>
            <person name="Fulton L."/>
            <person name="Fulton B."/>
            <person name="Courtney L."/>
            <person name="Fronick C."/>
            <person name="Harrison M."/>
            <person name="Strong C."/>
            <person name="Farmer C."/>
            <person name="Delahaunty K."/>
            <person name="Markovic C."/>
            <person name="Hall O."/>
            <person name="Minx P."/>
            <person name="Tomlinson C."/>
            <person name="Mitreva M."/>
            <person name="Nelson J."/>
            <person name="Hou S."/>
            <person name="Wollam A."/>
            <person name="Pepin K.H."/>
            <person name="Johnson M."/>
            <person name="Bhonagiri V."/>
            <person name="Nash W.E."/>
            <person name="Warren W."/>
            <person name="Chinwalla A."/>
            <person name="Mardis E.R."/>
            <person name="Wilson R.K."/>
        </authorList>
    </citation>
    <scope>NUCLEOTIDE SEQUENCE [LARGE SCALE GENOMIC DNA]</scope>
    <source>
        <strain evidence="7 9">L1-82</strain>
    </source>
</reference>
<evidence type="ECO:0000313" key="9">
    <source>
        <dbReference type="Proteomes" id="UP000004828"/>
    </source>
</evidence>
<evidence type="ECO:0000313" key="10">
    <source>
        <dbReference type="Proteomes" id="UP000294398"/>
    </source>
</evidence>
<proteinExistence type="inferred from homology"/>
<dbReference type="PANTHER" id="PTHR46098">
    <property type="entry name" value="TRNA (CYTOSINE(38)-C(5))-METHYLTRANSFERASE"/>
    <property type="match status" value="1"/>
</dbReference>
<dbReference type="RefSeq" id="WP_006857289.1">
    <property type="nucleotide sequence ID" value="NZ_GG692723.1"/>
</dbReference>
<evidence type="ECO:0000256" key="4">
    <source>
        <dbReference type="ARBA" id="ARBA00022691"/>
    </source>
</evidence>
<dbReference type="PRINTS" id="PR00105">
    <property type="entry name" value="C5METTRFRASE"/>
</dbReference>
<sequence length="504" mass="54911">MEKKLGSLFDGIGGFPLAAKRNGIRPVWASEIEKFPMAVTMHRFPEMKHMGDITKLHGENLPVVDVIAGGSPCQDLSIAGRRAGLAGMRSGLFLEQVRIIKEMRRQEERRKNSSGRRADVPVRPRYMVWENVPGAFSSGEPKGADFKRVLEEVCGISEESVSLPGPPDGAWTPAGIILGQEFSVAWRVLDAQFWGVPQRRRRIFLIADFGGHSAGEILFESESVWRHYQESREQRKKAAADLGGGTFDAGTGADIVCLMDQGGQRMDVYRNLIGTLLAHSSSTPPIIMASSQANAEIGIGYCPTITAAAGMAGNNQPILFDNHGPDTRYSGPVKVAQTVTSALGTGGNNTPLAVHGEPYCIAGNVINRQDKNGGNGCGYQQGVSYTLTTEDRHCVAYTDDLPELYQDVVGTLCAKDAKGLNSQYVSQSKCIVSRKKRVRKLIPLECERLMGFPDHWTDIPGASDSVRYRALGNSVAVPCVEYILCGIAYFLERQEGERDVHIPG</sequence>
<evidence type="ECO:0000256" key="2">
    <source>
        <dbReference type="ARBA" id="ARBA00022603"/>
    </source>
</evidence>
<dbReference type="REBASE" id="303078">
    <property type="entry name" value="M.RinL182ORF486P"/>
</dbReference>
<evidence type="ECO:0000256" key="6">
    <source>
        <dbReference type="PROSITE-ProRule" id="PRU01016"/>
    </source>
</evidence>
<comment type="similarity">
    <text evidence="6">Belongs to the class I-like SAM-binding methyltransferase superfamily. C5-methyltransferase family.</text>
</comment>
<evidence type="ECO:0000313" key="8">
    <source>
        <dbReference type="EMBL" id="VCV20631.1"/>
    </source>
</evidence>
<dbReference type="Proteomes" id="UP000004828">
    <property type="component" value="Unassembled WGS sequence"/>
</dbReference>
<dbReference type="InterPro" id="IPR029063">
    <property type="entry name" value="SAM-dependent_MTases_sf"/>
</dbReference>
<dbReference type="GeneID" id="61431776"/>
<evidence type="ECO:0000313" key="7">
    <source>
        <dbReference type="EMBL" id="EEV00870.1"/>
    </source>
</evidence>
<dbReference type="Gene3D" id="3.90.120.10">
    <property type="entry name" value="DNA Methylase, subunit A, domain 2"/>
    <property type="match status" value="1"/>
</dbReference>
<dbReference type="InterPro" id="IPR001525">
    <property type="entry name" value="C5_MeTfrase"/>
</dbReference>
<evidence type="ECO:0000256" key="5">
    <source>
        <dbReference type="ARBA" id="ARBA00022747"/>
    </source>
</evidence>
<keyword evidence="3 6" id="KW-0808">Transferase</keyword>
<dbReference type="Proteomes" id="UP000294398">
    <property type="component" value="Chromosome"/>
</dbReference>
<evidence type="ECO:0000256" key="1">
    <source>
        <dbReference type="ARBA" id="ARBA00011975"/>
    </source>
</evidence>
<dbReference type="InterPro" id="IPR050750">
    <property type="entry name" value="C5-MTase"/>
</dbReference>
<dbReference type="PANTHER" id="PTHR46098:SF1">
    <property type="entry name" value="TRNA (CYTOSINE(38)-C(5))-METHYLTRANSFERASE"/>
    <property type="match status" value="1"/>
</dbReference>
<dbReference type="EC" id="2.1.1.37" evidence="1"/>
<organism evidence="7 9">
    <name type="scientific">Roseburia intestinalis L1-82</name>
    <dbReference type="NCBI Taxonomy" id="536231"/>
    <lineage>
        <taxon>Bacteria</taxon>
        <taxon>Bacillati</taxon>
        <taxon>Bacillota</taxon>
        <taxon>Clostridia</taxon>
        <taxon>Lachnospirales</taxon>
        <taxon>Lachnospiraceae</taxon>
        <taxon>Roseburia</taxon>
    </lineage>
</organism>
<dbReference type="GO" id="GO:0003886">
    <property type="term" value="F:DNA (cytosine-5-)-methyltransferase activity"/>
    <property type="evidence" value="ECO:0007669"/>
    <property type="project" value="UniProtKB-EC"/>
</dbReference>
<evidence type="ECO:0000256" key="3">
    <source>
        <dbReference type="ARBA" id="ARBA00022679"/>
    </source>
</evidence>
<dbReference type="GO" id="GO:0009307">
    <property type="term" value="P:DNA restriction-modification system"/>
    <property type="evidence" value="ECO:0007669"/>
    <property type="project" value="UniProtKB-KW"/>
</dbReference>
<dbReference type="EMBL" id="LR027880">
    <property type="protein sequence ID" value="VCV20631.1"/>
    <property type="molecule type" value="Genomic_DNA"/>
</dbReference>
<dbReference type="GO" id="GO:0032259">
    <property type="term" value="P:methylation"/>
    <property type="evidence" value="ECO:0007669"/>
    <property type="project" value="UniProtKB-KW"/>
</dbReference>